<gene>
    <name evidence="2" type="ORF">Tco_1005597</name>
</gene>
<feature type="region of interest" description="Disordered" evidence="1">
    <location>
        <begin position="153"/>
        <end position="214"/>
    </location>
</feature>
<organism evidence="2 3">
    <name type="scientific">Tanacetum coccineum</name>
    <dbReference type="NCBI Taxonomy" id="301880"/>
    <lineage>
        <taxon>Eukaryota</taxon>
        <taxon>Viridiplantae</taxon>
        <taxon>Streptophyta</taxon>
        <taxon>Embryophyta</taxon>
        <taxon>Tracheophyta</taxon>
        <taxon>Spermatophyta</taxon>
        <taxon>Magnoliopsida</taxon>
        <taxon>eudicotyledons</taxon>
        <taxon>Gunneridae</taxon>
        <taxon>Pentapetalae</taxon>
        <taxon>asterids</taxon>
        <taxon>campanulids</taxon>
        <taxon>Asterales</taxon>
        <taxon>Asteraceae</taxon>
        <taxon>Asteroideae</taxon>
        <taxon>Anthemideae</taxon>
        <taxon>Anthemidinae</taxon>
        <taxon>Tanacetum</taxon>
    </lineage>
</organism>
<feature type="compositionally biased region" description="Basic and acidic residues" evidence="1">
    <location>
        <begin position="173"/>
        <end position="197"/>
    </location>
</feature>
<dbReference type="Proteomes" id="UP001151760">
    <property type="component" value="Unassembled WGS sequence"/>
</dbReference>
<proteinExistence type="predicted"/>
<reference evidence="2" key="1">
    <citation type="journal article" date="2022" name="Int. J. Mol. Sci.">
        <title>Draft Genome of Tanacetum Coccineum: Genomic Comparison of Closely Related Tanacetum-Family Plants.</title>
        <authorList>
            <person name="Yamashiro T."/>
            <person name="Shiraishi A."/>
            <person name="Nakayama K."/>
            <person name="Satake H."/>
        </authorList>
    </citation>
    <scope>NUCLEOTIDE SEQUENCE</scope>
</reference>
<accession>A0ABQ5FG79</accession>
<evidence type="ECO:0000313" key="3">
    <source>
        <dbReference type="Proteomes" id="UP001151760"/>
    </source>
</evidence>
<keyword evidence="3" id="KW-1185">Reference proteome</keyword>
<evidence type="ECO:0000256" key="1">
    <source>
        <dbReference type="SAM" id="MobiDB-lite"/>
    </source>
</evidence>
<comment type="caution">
    <text evidence="2">The sequence shown here is derived from an EMBL/GenBank/DDBJ whole genome shotgun (WGS) entry which is preliminary data.</text>
</comment>
<dbReference type="EMBL" id="BQNB010017342">
    <property type="protein sequence ID" value="GJT62064.1"/>
    <property type="molecule type" value="Genomic_DNA"/>
</dbReference>
<sequence>MGKYCGHLLEFSGSSTFICHWGPTTFKDLEWSSVLGVKLSSFSKSDDAFLSLQALSDLYYLFGGFMDYLWSRELKQSPTSAQRQKFYQCLGSREVALKWEGPVILCHVEEKSTTTQIAFQFEKGIIQRLLYCAYEVDFCKSIMKVECTDHSLSHSPSFTPEEGLNEGNTVNLDMKDYGENERDDNSFVNLEDGKDNSESVNKNSESKRSGHSKYSVLPQTGGSILILIEEVVKVGKTMGYDMDGCIKDITEIIESQGEF</sequence>
<name>A0ABQ5FG79_9ASTR</name>
<reference evidence="2" key="2">
    <citation type="submission" date="2022-01" db="EMBL/GenBank/DDBJ databases">
        <authorList>
            <person name="Yamashiro T."/>
            <person name="Shiraishi A."/>
            <person name="Satake H."/>
            <person name="Nakayama K."/>
        </authorList>
    </citation>
    <scope>NUCLEOTIDE SEQUENCE</scope>
</reference>
<evidence type="ECO:0000313" key="2">
    <source>
        <dbReference type="EMBL" id="GJT62064.1"/>
    </source>
</evidence>
<protein>
    <submittedName>
        <fullName evidence="2">Uncharacterized protein</fullName>
    </submittedName>
</protein>